<evidence type="ECO:0000313" key="3">
    <source>
        <dbReference type="EMBL" id="MCG5033285.1"/>
    </source>
</evidence>
<comment type="caution">
    <text evidence="3">The sequence shown here is derived from an EMBL/GenBank/DDBJ whole genome shotgun (WGS) entry which is preliminary data.</text>
</comment>
<protein>
    <submittedName>
        <fullName evidence="3">Uncharacterized protein</fullName>
    </submittedName>
</protein>
<dbReference type="EMBL" id="JAKNDE010000006">
    <property type="protein sequence ID" value="MCG5033285.1"/>
    <property type="molecule type" value="Genomic_DNA"/>
</dbReference>
<evidence type="ECO:0000256" key="2">
    <source>
        <dbReference type="SAM" id="MobiDB-lite"/>
    </source>
</evidence>
<gene>
    <name evidence="3" type="ORF">L0P48_06625</name>
</gene>
<proteinExistence type="predicted"/>
<dbReference type="InterPro" id="IPR046656">
    <property type="entry name" value="DUF6674"/>
</dbReference>
<feature type="coiled-coil region" evidence="1">
    <location>
        <begin position="77"/>
        <end position="104"/>
    </location>
</feature>
<keyword evidence="1" id="KW-0175">Coiled coil</keyword>
<feature type="region of interest" description="Disordered" evidence="2">
    <location>
        <begin position="225"/>
        <end position="263"/>
    </location>
</feature>
<sequence length="263" mass="29267">MAEEITQPVDAMEQPIAENEQVKALLALLKEHNAAGYEDFAQLIESVTTMESRLSAALGELEAMREDLLKMQDHSLKASLQKTCKALEANVTSMQQKLSELKGRIVEGCKHILADFKERGVAALNGITHFLHLKPALETIYQGAENHQQASNRAMAKIDTFVSEYHEAGKHLKNMRLALMGKESVQEAKTSGEIARYVKAPYRASRACMGTVKKSAEKALDMLERLEQSAERRPSVLKAMREQAAKVEPPKKQPAPSRDKDSR</sequence>
<organism evidence="3 4">
    <name type="scientific">Blautia massiliensis</name>
    <name type="common">ex Durand et al. 2017</name>
    <dbReference type="NCBI Taxonomy" id="1737424"/>
    <lineage>
        <taxon>Bacteria</taxon>
        <taxon>Bacillati</taxon>
        <taxon>Bacillota</taxon>
        <taxon>Clostridia</taxon>
        <taxon>Lachnospirales</taxon>
        <taxon>Lachnospiraceae</taxon>
        <taxon>Blautia</taxon>
    </lineage>
</organism>
<evidence type="ECO:0000313" key="4">
    <source>
        <dbReference type="Proteomes" id="UP001200089"/>
    </source>
</evidence>
<reference evidence="3" key="1">
    <citation type="submission" date="2022-01" db="EMBL/GenBank/DDBJ databases">
        <title>Collection of gut derived symbiotic bacterial strains cultured from healthy donors.</title>
        <authorList>
            <person name="Lin H."/>
            <person name="Kohout C."/>
            <person name="Waligurski E."/>
            <person name="Pamer E.G."/>
        </authorList>
    </citation>
    <scope>NUCLEOTIDE SEQUENCE</scope>
    <source>
        <strain evidence="3">DFI.1.11</strain>
    </source>
</reference>
<dbReference type="RefSeq" id="WP_237971722.1">
    <property type="nucleotide sequence ID" value="NZ_JAKNDE010000006.1"/>
</dbReference>
<dbReference type="AlphaFoldDB" id="A0AAW5CHX6"/>
<dbReference type="Proteomes" id="UP001200089">
    <property type="component" value="Unassembled WGS sequence"/>
</dbReference>
<evidence type="ECO:0000256" key="1">
    <source>
        <dbReference type="SAM" id="Coils"/>
    </source>
</evidence>
<name>A0AAW5CHX6_9FIRM</name>
<dbReference type="Pfam" id="PF20379">
    <property type="entry name" value="DUF6674"/>
    <property type="match status" value="1"/>
</dbReference>
<accession>A0AAW5CHX6</accession>